<dbReference type="Proteomes" id="UP000245698">
    <property type="component" value="Unassembled WGS sequence"/>
</dbReference>
<dbReference type="EMBL" id="FUIG01000041">
    <property type="protein sequence ID" value="SJM33030.1"/>
    <property type="molecule type" value="Genomic_DNA"/>
</dbReference>
<organism evidence="1 2">
    <name type="scientific">Mesorhizobium delmotii</name>
    <dbReference type="NCBI Taxonomy" id="1631247"/>
    <lineage>
        <taxon>Bacteria</taxon>
        <taxon>Pseudomonadati</taxon>
        <taxon>Pseudomonadota</taxon>
        <taxon>Alphaproteobacteria</taxon>
        <taxon>Hyphomicrobiales</taxon>
        <taxon>Phyllobacteriaceae</taxon>
        <taxon>Mesorhizobium</taxon>
    </lineage>
</organism>
<reference evidence="2" key="1">
    <citation type="submission" date="2016-12" db="EMBL/GenBank/DDBJ databases">
        <authorList>
            <person name="Brunel B."/>
        </authorList>
    </citation>
    <scope>NUCLEOTIDE SEQUENCE [LARGE SCALE GENOMIC DNA]</scope>
</reference>
<dbReference type="AlphaFoldDB" id="A0A2P9APE5"/>
<proteinExistence type="predicted"/>
<protein>
    <submittedName>
        <fullName evidence="1">Uncharacterized protein</fullName>
    </submittedName>
</protein>
<sequence>MNALKSISAYSNVFELQPSLVDVAFRPQLFSIPRVKRQMEELLRLSPGWDGYNGIPSTSDNIYFAISVLESTCGPTAPAPQIVPGASGDLQIEWHVDNADIELHVRAPYDVHAWRQSAEHPDGEELFLSTDFDLVAGWIQEISEPTDAVSAAAA</sequence>
<accession>A0A2P9APE5</accession>
<keyword evidence="2" id="KW-1185">Reference proteome</keyword>
<dbReference type="RefSeq" id="WP_123149837.1">
    <property type="nucleotide sequence ID" value="NZ_FUIG01000041.1"/>
</dbReference>
<evidence type="ECO:0000313" key="1">
    <source>
        <dbReference type="EMBL" id="SJM33030.1"/>
    </source>
</evidence>
<name>A0A2P9APE5_9HYPH</name>
<evidence type="ECO:0000313" key="2">
    <source>
        <dbReference type="Proteomes" id="UP000245698"/>
    </source>
</evidence>
<gene>
    <name evidence="1" type="ORF">BQ8482_330165</name>
</gene>